<dbReference type="PANTHER" id="PTHR46035:SF3">
    <property type="entry name" value="TRANSLOCATION PROTEIN SEC72"/>
    <property type="match status" value="1"/>
</dbReference>
<dbReference type="GO" id="GO:0051879">
    <property type="term" value="F:Hsp90 protein binding"/>
    <property type="evidence" value="ECO:0007669"/>
    <property type="project" value="TreeGrafter"/>
</dbReference>
<dbReference type="InterPro" id="IPR019734">
    <property type="entry name" value="TPR_rpt"/>
</dbReference>
<sequence>MSDLTHFDMQPLHMDPQSKAITVALNTKAPRALHAELEELNTLHRALVGAAEGVSQHGVPLPPVPVNPKRSANVTKLRDNGNAEYRKQRYAEALKLYTLGIQMAEARPLWEPSALTREELSALYANRAQAYMAMQQWAEGAVDAETSVEVKKVGNSKAWWRRGKCLLEMGRLDEARDWVKKGLEVEGEEAELRSLLEEIDGKKTKST</sequence>
<organism evidence="2 3">
    <name type="scientific">Hapsidospora chrysogenum (strain ATCC 11550 / CBS 779.69 / DSM 880 / IAM 14645 / JCM 23072 / IMI 49137)</name>
    <name type="common">Acremonium chrysogenum</name>
    <dbReference type="NCBI Taxonomy" id="857340"/>
    <lineage>
        <taxon>Eukaryota</taxon>
        <taxon>Fungi</taxon>
        <taxon>Dikarya</taxon>
        <taxon>Ascomycota</taxon>
        <taxon>Pezizomycotina</taxon>
        <taxon>Sordariomycetes</taxon>
        <taxon>Hypocreomycetidae</taxon>
        <taxon>Hypocreales</taxon>
        <taxon>Bionectriaceae</taxon>
        <taxon>Hapsidospora</taxon>
    </lineage>
</organism>
<dbReference type="SUPFAM" id="SSF48452">
    <property type="entry name" value="TPR-like"/>
    <property type="match status" value="1"/>
</dbReference>
<dbReference type="STRING" id="857340.A0A086SZF0"/>
<keyword evidence="1" id="KW-0802">TPR repeat</keyword>
<feature type="repeat" description="TPR" evidence="1">
    <location>
        <begin position="156"/>
        <end position="189"/>
    </location>
</feature>
<name>A0A086SZF0_HAPC1</name>
<dbReference type="OrthoDB" id="433738at2759"/>
<dbReference type="EMBL" id="JPKY01000093">
    <property type="protein sequence ID" value="KFH42482.1"/>
    <property type="molecule type" value="Genomic_DNA"/>
</dbReference>
<dbReference type="GO" id="GO:0005634">
    <property type="term" value="C:nucleus"/>
    <property type="evidence" value="ECO:0007669"/>
    <property type="project" value="TreeGrafter"/>
</dbReference>
<dbReference type="PROSITE" id="PS50005">
    <property type="entry name" value="TPR"/>
    <property type="match status" value="1"/>
</dbReference>
<dbReference type="Proteomes" id="UP000029964">
    <property type="component" value="Unassembled WGS sequence"/>
</dbReference>
<dbReference type="InterPro" id="IPR011990">
    <property type="entry name" value="TPR-like_helical_dom_sf"/>
</dbReference>
<dbReference type="Gene3D" id="1.25.40.10">
    <property type="entry name" value="Tetratricopeptide repeat domain"/>
    <property type="match status" value="1"/>
</dbReference>
<comment type="caution">
    <text evidence="2">The sequence shown here is derived from an EMBL/GenBank/DDBJ whole genome shotgun (WGS) entry which is preliminary data.</text>
</comment>
<accession>A0A086SZF0</accession>
<dbReference type="HOGENOM" id="CLU_090376_2_0_1"/>
<proteinExistence type="predicted"/>
<gene>
    <name evidence="2" type="ORF">ACRE_068000</name>
</gene>
<dbReference type="GO" id="GO:0030544">
    <property type="term" value="F:Hsp70 protein binding"/>
    <property type="evidence" value="ECO:0007669"/>
    <property type="project" value="TreeGrafter"/>
</dbReference>
<dbReference type="PANTHER" id="PTHR46035">
    <property type="entry name" value="TETRATRICOPEPTIDE REPEAT PROTEIN 4"/>
    <property type="match status" value="1"/>
</dbReference>
<evidence type="ECO:0000313" key="3">
    <source>
        <dbReference type="Proteomes" id="UP000029964"/>
    </source>
</evidence>
<dbReference type="AlphaFoldDB" id="A0A086SZF0"/>
<dbReference type="GO" id="GO:0006457">
    <property type="term" value="P:protein folding"/>
    <property type="evidence" value="ECO:0007669"/>
    <property type="project" value="TreeGrafter"/>
</dbReference>
<keyword evidence="3" id="KW-1185">Reference proteome</keyword>
<dbReference type="SMART" id="SM00028">
    <property type="entry name" value="TPR"/>
    <property type="match status" value="3"/>
</dbReference>
<dbReference type="GO" id="GO:0005829">
    <property type="term" value="C:cytosol"/>
    <property type="evidence" value="ECO:0007669"/>
    <property type="project" value="TreeGrafter"/>
</dbReference>
<protein>
    <submittedName>
        <fullName evidence="2">Translocation protein-like protein</fullName>
    </submittedName>
</protein>
<evidence type="ECO:0000256" key="1">
    <source>
        <dbReference type="PROSITE-ProRule" id="PRU00339"/>
    </source>
</evidence>
<reference evidence="3" key="1">
    <citation type="journal article" date="2014" name="Genome Announc.">
        <title>Genome sequence and annotation of Acremonium chrysogenum, producer of the beta-lactam antibiotic cephalosporin C.</title>
        <authorList>
            <person name="Terfehr D."/>
            <person name="Dahlmann T.A."/>
            <person name="Specht T."/>
            <person name="Zadra I."/>
            <person name="Kuernsteiner H."/>
            <person name="Kueck U."/>
        </authorList>
    </citation>
    <scope>NUCLEOTIDE SEQUENCE [LARGE SCALE GENOMIC DNA]</scope>
    <source>
        <strain evidence="3">ATCC 11550 / CBS 779.69 / DSM 880 / IAM 14645 / JCM 23072 / IMI 49137</strain>
    </source>
</reference>
<evidence type="ECO:0000313" key="2">
    <source>
        <dbReference type="EMBL" id="KFH42482.1"/>
    </source>
</evidence>